<dbReference type="STRING" id="926559.JoomaDRAFT_0741"/>
<gene>
    <name evidence="1" type="ORF">JoomaDRAFT_0741</name>
</gene>
<keyword evidence="2" id="KW-1185">Reference proteome</keyword>
<proteinExistence type="predicted"/>
<dbReference type="Proteomes" id="UP000004690">
    <property type="component" value="Unassembled WGS sequence"/>
</dbReference>
<dbReference type="EMBL" id="JH651379">
    <property type="protein sequence ID" value="EIJ37775.1"/>
    <property type="molecule type" value="Genomic_DNA"/>
</dbReference>
<evidence type="ECO:0008006" key="3">
    <source>
        <dbReference type="Google" id="ProtNLM"/>
    </source>
</evidence>
<protein>
    <recommendedName>
        <fullName evidence="3">Terminase small subunit</fullName>
    </recommendedName>
</protein>
<accession>I3C2D2</accession>
<dbReference type="AlphaFoldDB" id="I3C2D2"/>
<name>I3C2D2_9FLAO</name>
<organism evidence="1 2">
    <name type="scientific">Galbibacter orientalis DSM 19592</name>
    <dbReference type="NCBI Taxonomy" id="926559"/>
    <lineage>
        <taxon>Bacteria</taxon>
        <taxon>Pseudomonadati</taxon>
        <taxon>Bacteroidota</taxon>
        <taxon>Flavobacteriia</taxon>
        <taxon>Flavobacteriales</taxon>
        <taxon>Flavobacteriaceae</taxon>
        <taxon>Galbibacter</taxon>
    </lineage>
</organism>
<dbReference type="eggNOG" id="ENOG50337QW">
    <property type="taxonomic scope" value="Bacteria"/>
</dbReference>
<dbReference type="OrthoDB" id="1338457at2"/>
<dbReference type="HOGENOM" id="CLU_132023_0_0_10"/>
<evidence type="ECO:0000313" key="2">
    <source>
        <dbReference type="Proteomes" id="UP000004690"/>
    </source>
</evidence>
<reference evidence="1 2" key="1">
    <citation type="submission" date="2012-02" db="EMBL/GenBank/DDBJ databases">
        <title>Improved High-Quality Draft genome of Joostella marina DSM 19592.</title>
        <authorList>
            <consortium name="US DOE Joint Genome Institute (JGI-PGF)"/>
            <person name="Lucas S."/>
            <person name="Copeland A."/>
            <person name="Lapidus A."/>
            <person name="Bruce D."/>
            <person name="Goodwin L."/>
            <person name="Pitluck S."/>
            <person name="Peters L."/>
            <person name="Chertkov O."/>
            <person name="Ovchinnikova G."/>
            <person name="Kyrpides N."/>
            <person name="Mavromatis K."/>
            <person name="Detter J.C."/>
            <person name="Han C."/>
            <person name="Land M."/>
            <person name="Hauser L."/>
            <person name="Markowitz V."/>
            <person name="Cheng J.-F."/>
            <person name="Hugenholtz P."/>
            <person name="Woyke T."/>
            <person name="Wu D."/>
            <person name="Tindall B."/>
            <person name="Brambilla E."/>
            <person name="Klenk H.-P."/>
            <person name="Eisen J.A."/>
        </authorList>
    </citation>
    <scope>NUCLEOTIDE SEQUENCE [LARGE SCALE GENOMIC DNA]</scope>
    <source>
        <strain evidence="1 2">DSM 19592</strain>
    </source>
</reference>
<evidence type="ECO:0000313" key="1">
    <source>
        <dbReference type="EMBL" id="EIJ37775.1"/>
    </source>
</evidence>
<sequence length="133" mass="15364">MTDKTFIKYKTVIDEWFVNGRNGTKAYQAVYPKANANAADIGFRKIYGNLRIREYVQTKVSEVSQKLDVTFENQLQDLEDIKVESKKESKYSDAIAAIKEQNKMLGFYEKDNNQKKIDNVVIFQIPDNGRGEI</sequence>